<protein>
    <submittedName>
        <fullName evidence="2">Uncharacterized protein</fullName>
    </submittedName>
</protein>
<proteinExistence type="predicted"/>
<accession>A0ABP3H787</accession>
<dbReference type="Proteomes" id="UP001501757">
    <property type="component" value="Unassembled WGS sequence"/>
</dbReference>
<evidence type="ECO:0000313" key="3">
    <source>
        <dbReference type="Proteomes" id="UP001501757"/>
    </source>
</evidence>
<dbReference type="EMBL" id="BAAAEI010000014">
    <property type="protein sequence ID" value="GAA0360679.1"/>
    <property type="molecule type" value="Genomic_DNA"/>
</dbReference>
<feature type="transmembrane region" description="Helical" evidence="1">
    <location>
        <begin position="43"/>
        <end position="62"/>
    </location>
</feature>
<gene>
    <name evidence="2" type="ORF">GCM10009092_26150</name>
</gene>
<keyword evidence="1" id="KW-1133">Transmembrane helix</keyword>
<evidence type="ECO:0000313" key="2">
    <source>
        <dbReference type="EMBL" id="GAA0360679.1"/>
    </source>
</evidence>
<keyword evidence="3" id="KW-1185">Reference proteome</keyword>
<keyword evidence="1" id="KW-0812">Transmembrane</keyword>
<sequence>MFLIEINIGLNIAAKLNSIDSYPCLNYVDLIKNKEPKMEGPEFVLIILFLFVLPIVFTAMWMGHKKEMAKANAKLDNSEKQGLKEELNGVKKRLEVLEAIVTDKKYQLNEEIASLRVVDK</sequence>
<evidence type="ECO:0000256" key="1">
    <source>
        <dbReference type="SAM" id="Phobius"/>
    </source>
</evidence>
<dbReference type="RefSeq" id="WP_343845447.1">
    <property type="nucleotide sequence ID" value="NZ_BAAAEI010000014.1"/>
</dbReference>
<comment type="caution">
    <text evidence="2">The sequence shown here is derived from an EMBL/GenBank/DDBJ whole genome shotgun (WGS) entry which is preliminary data.</text>
</comment>
<keyword evidence="1" id="KW-0472">Membrane</keyword>
<name>A0ABP3H787_9ALTE</name>
<reference evidence="3" key="1">
    <citation type="journal article" date="2019" name="Int. J. Syst. Evol. Microbiol.">
        <title>The Global Catalogue of Microorganisms (GCM) 10K type strain sequencing project: providing services to taxonomists for standard genome sequencing and annotation.</title>
        <authorList>
            <consortium name="The Broad Institute Genomics Platform"/>
            <consortium name="The Broad Institute Genome Sequencing Center for Infectious Disease"/>
            <person name="Wu L."/>
            <person name="Ma J."/>
        </authorList>
    </citation>
    <scope>NUCLEOTIDE SEQUENCE [LARGE SCALE GENOMIC DNA]</scope>
    <source>
        <strain evidence="3">JCM 13378</strain>
    </source>
</reference>
<organism evidence="2 3">
    <name type="scientific">Bowmanella denitrificans</name>
    <dbReference type="NCBI Taxonomy" id="366582"/>
    <lineage>
        <taxon>Bacteria</taxon>
        <taxon>Pseudomonadati</taxon>
        <taxon>Pseudomonadota</taxon>
        <taxon>Gammaproteobacteria</taxon>
        <taxon>Alteromonadales</taxon>
        <taxon>Alteromonadaceae</taxon>
        <taxon>Bowmanella</taxon>
    </lineage>
</organism>